<evidence type="ECO:0000313" key="3">
    <source>
        <dbReference type="Proteomes" id="UP000325286"/>
    </source>
</evidence>
<organism evidence="2 3">
    <name type="scientific">Roseimaritima ulvae</name>
    <dbReference type="NCBI Taxonomy" id="980254"/>
    <lineage>
        <taxon>Bacteria</taxon>
        <taxon>Pseudomonadati</taxon>
        <taxon>Planctomycetota</taxon>
        <taxon>Planctomycetia</taxon>
        <taxon>Pirellulales</taxon>
        <taxon>Pirellulaceae</taxon>
        <taxon>Roseimaritima</taxon>
    </lineage>
</organism>
<dbReference type="KEGG" id="rul:UC8_27750"/>
<keyword evidence="1" id="KW-0812">Transmembrane</keyword>
<gene>
    <name evidence="2" type="ORF">UC8_27750</name>
</gene>
<sequence length="150" mass="17042">MLNKQQLQDRWNELKVRLQDHWSQLSDGDLQRPRGTSDELVDVIQSKTGASRREIEHYISQLVEEDPTMSQRVAENAQEYTDSAQQYAEEAAREAARYAREGYQRAAHMSSDLSRKLAHTVRERPTESLAVAFGVGVVAGALLLFGRRGR</sequence>
<proteinExistence type="predicted"/>
<dbReference type="PANTHER" id="PTHR34977">
    <property type="entry name" value="UPF0337 PROTEIN YJBJ"/>
    <property type="match status" value="1"/>
</dbReference>
<name>A0A5B9QP15_9BACT</name>
<dbReference type="InterPro" id="IPR036629">
    <property type="entry name" value="YjbJ_sf"/>
</dbReference>
<evidence type="ECO:0008006" key="4">
    <source>
        <dbReference type="Google" id="ProtNLM"/>
    </source>
</evidence>
<keyword evidence="3" id="KW-1185">Reference proteome</keyword>
<evidence type="ECO:0000256" key="1">
    <source>
        <dbReference type="SAM" id="Phobius"/>
    </source>
</evidence>
<dbReference type="Proteomes" id="UP000325286">
    <property type="component" value="Chromosome"/>
</dbReference>
<dbReference type="Gene3D" id="1.10.1470.10">
    <property type="entry name" value="YjbJ"/>
    <property type="match status" value="1"/>
</dbReference>
<keyword evidence="1" id="KW-0472">Membrane</keyword>
<dbReference type="EMBL" id="CP042914">
    <property type="protein sequence ID" value="QEG40758.1"/>
    <property type="molecule type" value="Genomic_DNA"/>
</dbReference>
<accession>A0A5B9QP15</accession>
<reference evidence="2 3" key="1">
    <citation type="submission" date="2019-08" db="EMBL/GenBank/DDBJ databases">
        <title>Deep-cultivation of Planctomycetes and their phenomic and genomic characterization uncovers novel biology.</title>
        <authorList>
            <person name="Wiegand S."/>
            <person name="Jogler M."/>
            <person name="Boedeker C."/>
            <person name="Pinto D."/>
            <person name="Vollmers J."/>
            <person name="Rivas-Marin E."/>
            <person name="Kohn T."/>
            <person name="Peeters S.H."/>
            <person name="Heuer A."/>
            <person name="Rast P."/>
            <person name="Oberbeckmann S."/>
            <person name="Bunk B."/>
            <person name="Jeske O."/>
            <person name="Meyerdierks A."/>
            <person name="Storesund J.E."/>
            <person name="Kallscheuer N."/>
            <person name="Luecker S."/>
            <person name="Lage O.M."/>
            <person name="Pohl T."/>
            <person name="Merkel B.J."/>
            <person name="Hornburger P."/>
            <person name="Mueller R.-W."/>
            <person name="Bruemmer F."/>
            <person name="Labrenz M."/>
            <person name="Spormann A.M."/>
            <person name="Op den Camp H."/>
            <person name="Overmann J."/>
            <person name="Amann R."/>
            <person name="Jetten M.S.M."/>
            <person name="Mascher T."/>
            <person name="Medema M.H."/>
            <person name="Devos D.P."/>
            <person name="Kaster A.-K."/>
            <person name="Ovreas L."/>
            <person name="Rohde M."/>
            <person name="Galperin M.Y."/>
            <person name="Jogler C."/>
        </authorList>
    </citation>
    <scope>NUCLEOTIDE SEQUENCE [LARGE SCALE GENOMIC DNA]</scope>
    <source>
        <strain evidence="2 3">UC8</strain>
    </source>
</reference>
<dbReference type="SUPFAM" id="SSF69047">
    <property type="entry name" value="Hypothetical protein YjbJ"/>
    <property type="match status" value="1"/>
</dbReference>
<dbReference type="InterPro" id="IPR050423">
    <property type="entry name" value="UPF0337_stress_rsp"/>
</dbReference>
<evidence type="ECO:0000313" key="2">
    <source>
        <dbReference type="EMBL" id="QEG40758.1"/>
    </source>
</evidence>
<dbReference type="RefSeq" id="WP_068132248.1">
    <property type="nucleotide sequence ID" value="NZ_CP042914.1"/>
</dbReference>
<protein>
    <recommendedName>
        <fullName evidence="4">DUF883 domain-containing protein</fullName>
    </recommendedName>
</protein>
<dbReference type="AlphaFoldDB" id="A0A5B9QP15"/>
<keyword evidence="1" id="KW-1133">Transmembrane helix</keyword>
<feature type="transmembrane region" description="Helical" evidence="1">
    <location>
        <begin position="129"/>
        <end position="146"/>
    </location>
</feature>
<dbReference type="PANTHER" id="PTHR34977:SF1">
    <property type="entry name" value="UPF0337 PROTEIN YJBJ"/>
    <property type="match status" value="1"/>
</dbReference>